<keyword evidence="1" id="KW-0732">Signal</keyword>
<accession>A0ABN1QE51</accession>
<gene>
    <name evidence="2" type="ORF">GCM10009554_32920</name>
</gene>
<protein>
    <submittedName>
        <fullName evidence="2">Uncharacterized protein</fullName>
    </submittedName>
</protein>
<dbReference type="Proteomes" id="UP001500542">
    <property type="component" value="Unassembled WGS sequence"/>
</dbReference>
<sequence length="140" mass="15377">MAVLALAVAMIGATALPAAARNVNDTHSFSNCKYNYQIMDQGLGKEVGYAAQFWIKVFPQGQSTWAAGSGCKLKLRILYKQPQTNEWAEYNTVYTANKRNGEIWNHTNSRQSVGVMRVIATVCKGTIYVCGSSKTTTAQM</sequence>
<dbReference type="EMBL" id="BAAAHK010000007">
    <property type="protein sequence ID" value="GAA0941363.1"/>
    <property type="molecule type" value="Genomic_DNA"/>
</dbReference>
<keyword evidence="3" id="KW-1185">Reference proteome</keyword>
<feature type="signal peptide" evidence="1">
    <location>
        <begin position="1"/>
        <end position="20"/>
    </location>
</feature>
<reference evidence="2 3" key="1">
    <citation type="journal article" date="2019" name="Int. J. Syst. Evol. Microbiol.">
        <title>The Global Catalogue of Microorganisms (GCM) 10K type strain sequencing project: providing services to taxonomists for standard genome sequencing and annotation.</title>
        <authorList>
            <consortium name="The Broad Institute Genomics Platform"/>
            <consortium name="The Broad Institute Genome Sequencing Center for Infectious Disease"/>
            <person name="Wu L."/>
            <person name="Ma J."/>
        </authorList>
    </citation>
    <scope>NUCLEOTIDE SEQUENCE [LARGE SCALE GENOMIC DNA]</scope>
    <source>
        <strain evidence="2 3">JCM 10977</strain>
    </source>
</reference>
<evidence type="ECO:0000256" key="1">
    <source>
        <dbReference type="SAM" id="SignalP"/>
    </source>
</evidence>
<evidence type="ECO:0000313" key="2">
    <source>
        <dbReference type="EMBL" id="GAA0941363.1"/>
    </source>
</evidence>
<evidence type="ECO:0000313" key="3">
    <source>
        <dbReference type="Proteomes" id="UP001500542"/>
    </source>
</evidence>
<organism evidence="2 3">
    <name type="scientific">Kribbella koreensis</name>
    <dbReference type="NCBI Taxonomy" id="57909"/>
    <lineage>
        <taxon>Bacteria</taxon>
        <taxon>Bacillati</taxon>
        <taxon>Actinomycetota</taxon>
        <taxon>Actinomycetes</taxon>
        <taxon>Propionibacteriales</taxon>
        <taxon>Kribbellaceae</taxon>
        <taxon>Kribbella</taxon>
    </lineage>
</organism>
<name>A0ABN1QE51_9ACTN</name>
<proteinExistence type="predicted"/>
<feature type="chain" id="PRO_5046375070" evidence="1">
    <location>
        <begin position="21"/>
        <end position="140"/>
    </location>
</feature>
<comment type="caution">
    <text evidence="2">The sequence shown here is derived from an EMBL/GenBank/DDBJ whole genome shotgun (WGS) entry which is preliminary data.</text>
</comment>